<dbReference type="GeneID" id="26262574"/>
<dbReference type="Pfam" id="PF03656">
    <property type="entry name" value="Pam16"/>
    <property type="match status" value="1"/>
</dbReference>
<evidence type="ECO:0000256" key="3">
    <source>
        <dbReference type="ARBA" id="ARBA00013571"/>
    </source>
</evidence>
<dbReference type="InterPro" id="IPR036869">
    <property type="entry name" value="J_dom_sf"/>
</dbReference>
<keyword evidence="7" id="KW-0653">Protein transport</keyword>
<dbReference type="GO" id="GO:0005744">
    <property type="term" value="C:TIM23 mitochondrial import inner membrane translocase complex"/>
    <property type="evidence" value="ECO:0007669"/>
    <property type="project" value="InterPro"/>
</dbReference>
<evidence type="ECO:0000256" key="10">
    <source>
        <dbReference type="ARBA" id="ARBA00023136"/>
    </source>
</evidence>
<keyword evidence="6" id="KW-0999">Mitochondrion inner membrane</keyword>
<dbReference type="OrthoDB" id="10262892at2759"/>
<dbReference type="PANTHER" id="PTHR12388:SF0">
    <property type="entry name" value="MITOCHONDRIAL IMPORT INNER MEMBRANE TRANSLOCASE SUBUNIT TIM16"/>
    <property type="match status" value="1"/>
</dbReference>
<evidence type="ECO:0000256" key="7">
    <source>
        <dbReference type="ARBA" id="ARBA00022927"/>
    </source>
</evidence>
<evidence type="ECO:0000256" key="6">
    <source>
        <dbReference type="ARBA" id="ARBA00022792"/>
    </source>
</evidence>
<organism evidence="13 14">
    <name type="scientific">Ordospora colligata OC4</name>
    <dbReference type="NCBI Taxonomy" id="1354746"/>
    <lineage>
        <taxon>Eukaryota</taxon>
        <taxon>Fungi</taxon>
        <taxon>Fungi incertae sedis</taxon>
        <taxon>Microsporidia</taxon>
        <taxon>Ordosporidae</taxon>
        <taxon>Ordospora</taxon>
    </lineage>
</organism>
<dbReference type="VEuPathDB" id="MicrosporidiaDB:M896_120570"/>
<evidence type="ECO:0000313" key="14">
    <source>
        <dbReference type="Proteomes" id="UP000031056"/>
    </source>
</evidence>
<name>A0A0B2UHP3_9MICR</name>
<dbReference type="EMBL" id="JOKQ01000012">
    <property type="protein sequence ID" value="KHN68838.1"/>
    <property type="molecule type" value="Genomic_DNA"/>
</dbReference>
<evidence type="ECO:0000256" key="5">
    <source>
        <dbReference type="ARBA" id="ARBA00022448"/>
    </source>
</evidence>
<protein>
    <recommendedName>
        <fullName evidence="4">Mitochondrial import inner membrane translocase subunit TIM16</fullName>
    </recommendedName>
    <alternativeName>
        <fullName evidence="3">Mitochondrial import inner membrane translocase subunit tim16</fullName>
    </alternativeName>
    <alternativeName>
        <fullName evidence="11 12">Presequence translocated-associated motor subunit PAM16</fullName>
    </alternativeName>
</protein>
<accession>A0A0B2UHP3</accession>
<proteinExistence type="inferred from homology"/>
<sequence>MMESVRMVLMREGARVIGRSIMATVCDIMLRNRMTKNEAEMILQIEAGTSRNEVKAVFTRMYDANSKENKGSAYLQSKILAAYSVLNR</sequence>
<dbReference type="Proteomes" id="UP000031056">
    <property type="component" value="Unassembled WGS sequence"/>
</dbReference>
<keyword evidence="5" id="KW-0813">Transport</keyword>
<comment type="subcellular location">
    <subcellularLocation>
        <location evidence="1">Mitochondrion inner membrane</location>
        <topology evidence="1">Peripheral membrane protein</topology>
    </subcellularLocation>
</comment>
<keyword evidence="9" id="KW-0496">Mitochondrion</keyword>
<evidence type="ECO:0000256" key="8">
    <source>
        <dbReference type="ARBA" id="ARBA00023010"/>
    </source>
</evidence>
<dbReference type="RefSeq" id="XP_014562880.1">
    <property type="nucleotide sequence ID" value="XM_014707394.1"/>
</dbReference>
<dbReference type="Gene3D" id="1.10.287.110">
    <property type="entry name" value="DnaJ domain"/>
    <property type="match status" value="1"/>
</dbReference>
<dbReference type="InterPro" id="IPR005341">
    <property type="entry name" value="Tim16"/>
</dbReference>
<reference evidence="13 14" key="1">
    <citation type="journal article" date="2014" name="MBio">
        <title>The Ordospora colligata genome; evolution of extreme reduction in microsporidia and host-to-parasite horizontal gene transfer.</title>
        <authorList>
            <person name="Pombert J.-F."/>
            <person name="Haag K.L."/>
            <person name="Beidas S."/>
            <person name="Ebert D."/>
            <person name="Keeling P.J."/>
        </authorList>
    </citation>
    <scope>NUCLEOTIDE SEQUENCE [LARGE SCALE GENOMIC DNA]</scope>
    <source>
        <strain evidence="13 14">OC4</strain>
    </source>
</reference>
<keyword evidence="10" id="KW-0472">Membrane</keyword>
<gene>
    <name evidence="13" type="ORF">M896_120570</name>
</gene>
<dbReference type="AlphaFoldDB" id="A0A0B2UHP3"/>
<evidence type="ECO:0000256" key="4">
    <source>
        <dbReference type="ARBA" id="ARBA00020721"/>
    </source>
</evidence>
<dbReference type="InParanoid" id="A0A0B2UHP3"/>
<dbReference type="GO" id="GO:0030150">
    <property type="term" value="P:protein import into mitochondrial matrix"/>
    <property type="evidence" value="ECO:0007669"/>
    <property type="project" value="InterPro"/>
</dbReference>
<comment type="similarity">
    <text evidence="2">Belongs to the TIM16/PAM16 family.</text>
</comment>
<keyword evidence="8" id="KW-0811">Translocation</keyword>
<evidence type="ECO:0000256" key="2">
    <source>
        <dbReference type="ARBA" id="ARBA00008817"/>
    </source>
</evidence>
<dbReference type="HOGENOM" id="CLU_2469691_0_0_1"/>
<evidence type="ECO:0000313" key="13">
    <source>
        <dbReference type="EMBL" id="KHN68838.1"/>
    </source>
</evidence>
<keyword evidence="14" id="KW-1185">Reference proteome</keyword>
<evidence type="ECO:0000256" key="1">
    <source>
        <dbReference type="ARBA" id="ARBA00004637"/>
    </source>
</evidence>
<evidence type="ECO:0000256" key="9">
    <source>
        <dbReference type="ARBA" id="ARBA00023128"/>
    </source>
</evidence>
<evidence type="ECO:0000256" key="12">
    <source>
        <dbReference type="ARBA" id="ARBA00031407"/>
    </source>
</evidence>
<comment type="caution">
    <text evidence="13">The sequence shown here is derived from an EMBL/GenBank/DDBJ whole genome shotgun (WGS) entry which is preliminary data.</text>
</comment>
<dbReference type="PANTHER" id="PTHR12388">
    <property type="entry name" value="MITOCHONDRIA ASSOCIATED GRANULOCYTE MACROPHAGE CSF SIGNALING MOLECULE"/>
    <property type="match status" value="1"/>
</dbReference>
<evidence type="ECO:0000256" key="11">
    <source>
        <dbReference type="ARBA" id="ARBA00030422"/>
    </source>
</evidence>